<evidence type="ECO:0000259" key="1">
    <source>
        <dbReference type="Pfam" id="PF12727"/>
    </source>
</evidence>
<accession>A0A2C5IME2</accession>
<feature type="domain" description="Helix-turn-helix" evidence="2">
    <location>
        <begin position="16"/>
        <end position="63"/>
    </location>
</feature>
<comment type="caution">
    <text evidence="3">The sequence shown here is derived from an EMBL/GenBank/DDBJ whole genome shotgun (WGS) entry which is preliminary data.</text>
</comment>
<dbReference type="Pfam" id="PF12728">
    <property type="entry name" value="HTH_17"/>
    <property type="match status" value="1"/>
</dbReference>
<dbReference type="NCBIfam" id="TIGR01764">
    <property type="entry name" value="excise"/>
    <property type="match status" value="1"/>
</dbReference>
<dbReference type="InterPro" id="IPR009061">
    <property type="entry name" value="DNA-bd_dom_put_sf"/>
</dbReference>
<evidence type="ECO:0000313" key="3">
    <source>
        <dbReference type="EMBL" id="PGG82890.1"/>
    </source>
</evidence>
<dbReference type="SUPFAM" id="SSF53850">
    <property type="entry name" value="Periplasmic binding protein-like II"/>
    <property type="match status" value="1"/>
</dbReference>
<dbReference type="InterPro" id="IPR041657">
    <property type="entry name" value="HTH_17"/>
</dbReference>
<evidence type="ECO:0000259" key="2">
    <source>
        <dbReference type="Pfam" id="PF12728"/>
    </source>
</evidence>
<dbReference type="EMBL" id="NVOI01000131">
    <property type="protein sequence ID" value="PGG82890.1"/>
    <property type="molecule type" value="Genomic_DNA"/>
</dbReference>
<dbReference type="InterPro" id="IPR024370">
    <property type="entry name" value="PBP_domain"/>
</dbReference>
<gene>
    <name evidence="3" type="ORF">CON73_27905</name>
</gene>
<dbReference type="Proteomes" id="UP000225320">
    <property type="component" value="Unassembled WGS sequence"/>
</dbReference>
<reference evidence="3 4" key="1">
    <citation type="submission" date="2017-09" db="EMBL/GenBank/DDBJ databases">
        <title>Large-scale bioinformatics analysis of Bacillus genomes uncovers conserved roles of natural products in bacterial physiology.</title>
        <authorList>
            <consortium name="Agbiome Team Llc"/>
            <person name="Bleich R.M."/>
            <person name="Grubbs K.J."/>
            <person name="Santa Maria K.C."/>
            <person name="Allen S.E."/>
            <person name="Farag S."/>
            <person name="Shank E.A."/>
            <person name="Bowers A."/>
        </authorList>
    </citation>
    <scope>NUCLEOTIDE SEQUENCE [LARGE SCALE GENOMIC DNA]</scope>
    <source>
        <strain evidence="3 4">AFS094862</strain>
    </source>
</reference>
<dbReference type="PANTHER" id="PTHR38431">
    <property type="entry name" value="BLL2305 PROTEIN"/>
    <property type="match status" value="1"/>
</dbReference>
<dbReference type="Pfam" id="PF12727">
    <property type="entry name" value="PBP_like"/>
    <property type="match status" value="1"/>
</dbReference>
<evidence type="ECO:0000313" key="4">
    <source>
        <dbReference type="Proteomes" id="UP000225320"/>
    </source>
</evidence>
<dbReference type="PANTHER" id="PTHR38431:SF1">
    <property type="entry name" value="BLL2305 PROTEIN"/>
    <property type="match status" value="1"/>
</dbReference>
<proteinExistence type="predicted"/>
<name>A0A2C5IME2_9BACI</name>
<evidence type="ECO:0008006" key="5">
    <source>
        <dbReference type="Google" id="ProtNLM"/>
    </source>
</evidence>
<dbReference type="GO" id="GO:0003677">
    <property type="term" value="F:DNA binding"/>
    <property type="evidence" value="ECO:0007669"/>
    <property type="project" value="InterPro"/>
</dbReference>
<feature type="domain" description="PBP" evidence="1">
    <location>
        <begin position="102"/>
        <end position="287"/>
    </location>
</feature>
<dbReference type="SUPFAM" id="SSF46955">
    <property type="entry name" value="Putative DNA-binding domain"/>
    <property type="match status" value="1"/>
</dbReference>
<dbReference type="InterPro" id="IPR010093">
    <property type="entry name" value="SinI_DNA-bd"/>
</dbReference>
<sequence length="315" mass="35997">MINLRDWGNEILNESYTAEEAAKKLKISKLTVYELIKRGELPSYRIGRQVRIDVEDLQKYIEQSKTGSLKNSAQLSEKHNLTNAIVISGQDMALDILGKYMESSMGERMLRAYDGSLTSLIRLYNGEGNIVSLHLFDGDTKEYNIPYTKRILTNSQYIILNLLLRNVGFYVQKGNPKNIKTWEDLCREDVKIVNREVGAGIRVLLDEQLRIHNIHRTKIKGYDYEESSHFSIATSVAMDKADVGIGIENVANITKVEFVPLIKEQYDLIILKNEHTVKIINEIKEVLHSTDFKQELESIGGYDLTLTGNTIYESF</sequence>
<dbReference type="AlphaFoldDB" id="A0A2C5IME2"/>
<dbReference type="RefSeq" id="WP_098072435.1">
    <property type="nucleotide sequence ID" value="NZ_JBALMW010000671.1"/>
</dbReference>
<organism evidence="3 4">
    <name type="scientific">Bacillus toyonensis</name>
    <dbReference type="NCBI Taxonomy" id="155322"/>
    <lineage>
        <taxon>Bacteria</taxon>
        <taxon>Bacillati</taxon>
        <taxon>Bacillota</taxon>
        <taxon>Bacilli</taxon>
        <taxon>Bacillales</taxon>
        <taxon>Bacillaceae</taxon>
        <taxon>Bacillus</taxon>
        <taxon>Bacillus cereus group</taxon>
    </lineage>
</organism>
<dbReference type="Gene3D" id="3.40.190.10">
    <property type="entry name" value="Periplasmic binding protein-like II"/>
    <property type="match status" value="1"/>
</dbReference>
<protein>
    <recommendedName>
        <fullName evidence="5">Helix-turn-helix domain-containing protein</fullName>
    </recommendedName>
</protein>